<evidence type="ECO:0000313" key="6">
    <source>
        <dbReference type="Proteomes" id="UP001056336"/>
    </source>
</evidence>
<dbReference type="PANTHER" id="PTHR43490:SF99">
    <property type="entry name" value="SHORT-CHAIN DEHYDROGENASE_REDUCTASE"/>
    <property type="match status" value="1"/>
</dbReference>
<name>A0ABY4QVK9_9ACTN</name>
<evidence type="ECO:0000256" key="1">
    <source>
        <dbReference type="ARBA" id="ARBA00006484"/>
    </source>
</evidence>
<reference evidence="5" key="1">
    <citation type="journal article" date="2018" name="Int. J. Syst. Evol. Microbiol.">
        <title>Jatrophihabitans telluris sp. nov., isolated from sediment soil of lava forest wetlands and the emended description of the genus Jatrophihabitans.</title>
        <authorList>
            <person name="Lee K.C."/>
            <person name="Suh M.K."/>
            <person name="Eom M.K."/>
            <person name="Kim K.K."/>
            <person name="Kim J.S."/>
            <person name="Kim D.S."/>
            <person name="Ko S.H."/>
            <person name="Shin Y.K."/>
            <person name="Lee J.S."/>
        </authorList>
    </citation>
    <scope>NUCLEOTIDE SEQUENCE</scope>
    <source>
        <strain evidence="5">N237</strain>
    </source>
</reference>
<dbReference type="Proteomes" id="UP001056336">
    <property type="component" value="Chromosome"/>
</dbReference>
<evidence type="ECO:0000256" key="4">
    <source>
        <dbReference type="RuleBase" id="RU000363"/>
    </source>
</evidence>
<dbReference type="RefSeq" id="WP_249769457.1">
    <property type="nucleotide sequence ID" value="NZ_CP097332.1"/>
</dbReference>
<dbReference type="PRINTS" id="PR00080">
    <property type="entry name" value="SDRFAMILY"/>
</dbReference>
<evidence type="ECO:0000256" key="2">
    <source>
        <dbReference type="ARBA" id="ARBA00022857"/>
    </source>
</evidence>
<dbReference type="PANTHER" id="PTHR43490">
    <property type="entry name" value="(+)-NEOMENTHOL DEHYDROGENASE"/>
    <property type="match status" value="1"/>
</dbReference>
<accession>A0ABY4QVK9</accession>
<dbReference type="Gene3D" id="3.40.50.720">
    <property type="entry name" value="NAD(P)-binding Rossmann-like Domain"/>
    <property type="match status" value="1"/>
</dbReference>
<keyword evidence="2" id="KW-0521">NADP</keyword>
<sequence length="240" mass="24299">MADTPIALVTGAAHGLGLEVATQLAAAGMAVLIAARDVDAATAAADPVAGVEALPVSLDISDPHSVTQAARVVAETPGRLDVLVNNAAGYVDWSETASGADLAAAEAVMQINLFGTWRLTQALLPLLRRSPNPRVVNVSSGAGSHIDPDFGLTARHGAAATYGISKAALNALTATFAAELSDTDVLVNAVCPGLTATFPGAEQMGARPVNASARGVVWAATLPSDGPRGGFFRDGQRLGW</sequence>
<dbReference type="Pfam" id="PF00106">
    <property type="entry name" value="adh_short"/>
    <property type="match status" value="1"/>
</dbReference>
<evidence type="ECO:0000313" key="5">
    <source>
        <dbReference type="EMBL" id="UQX87030.1"/>
    </source>
</evidence>
<protein>
    <submittedName>
        <fullName evidence="5">SDR family NAD(P)-dependent oxidoreductase</fullName>
    </submittedName>
</protein>
<dbReference type="InterPro" id="IPR020904">
    <property type="entry name" value="Sc_DH/Rdtase_CS"/>
</dbReference>
<proteinExistence type="inferred from homology"/>
<comment type="similarity">
    <text evidence="1 4">Belongs to the short-chain dehydrogenases/reductases (SDR) family.</text>
</comment>
<dbReference type="PROSITE" id="PS00061">
    <property type="entry name" value="ADH_SHORT"/>
    <property type="match status" value="1"/>
</dbReference>
<gene>
    <name evidence="5" type="ORF">M6D93_12005</name>
</gene>
<evidence type="ECO:0000256" key="3">
    <source>
        <dbReference type="ARBA" id="ARBA00023002"/>
    </source>
</evidence>
<keyword evidence="3" id="KW-0560">Oxidoreductase</keyword>
<keyword evidence="6" id="KW-1185">Reference proteome</keyword>
<organism evidence="5 6">
    <name type="scientific">Jatrophihabitans telluris</name>
    <dbReference type="NCBI Taxonomy" id="2038343"/>
    <lineage>
        <taxon>Bacteria</taxon>
        <taxon>Bacillati</taxon>
        <taxon>Actinomycetota</taxon>
        <taxon>Actinomycetes</taxon>
        <taxon>Jatrophihabitantales</taxon>
        <taxon>Jatrophihabitantaceae</taxon>
        <taxon>Jatrophihabitans</taxon>
    </lineage>
</organism>
<dbReference type="SUPFAM" id="SSF51735">
    <property type="entry name" value="NAD(P)-binding Rossmann-fold domains"/>
    <property type="match status" value="1"/>
</dbReference>
<dbReference type="PRINTS" id="PR00081">
    <property type="entry name" value="GDHRDH"/>
</dbReference>
<reference evidence="5" key="2">
    <citation type="submission" date="2022-05" db="EMBL/GenBank/DDBJ databases">
        <authorList>
            <person name="Kim J.-S."/>
            <person name="Lee K."/>
            <person name="Suh M."/>
            <person name="Eom M."/>
            <person name="Kim J.-S."/>
            <person name="Kim D.-S."/>
            <person name="Ko S.-H."/>
            <person name="Shin Y."/>
            <person name="Lee J.-S."/>
        </authorList>
    </citation>
    <scope>NUCLEOTIDE SEQUENCE</scope>
    <source>
        <strain evidence="5">N237</strain>
    </source>
</reference>
<dbReference type="EMBL" id="CP097332">
    <property type="protein sequence ID" value="UQX87030.1"/>
    <property type="molecule type" value="Genomic_DNA"/>
</dbReference>
<dbReference type="InterPro" id="IPR002347">
    <property type="entry name" value="SDR_fam"/>
</dbReference>
<dbReference type="InterPro" id="IPR036291">
    <property type="entry name" value="NAD(P)-bd_dom_sf"/>
</dbReference>